<comment type="caution">
    <text evidence="2">The sequence shown here is derived from an EMBL/GenBank/DDBJ whole genome shotgun (WGS) entry which is preliminary data.</text>
</comment>
<feature type="compositionally biased region" description="Basic residues" evidence="1">
    <location>
        <begin position="1"/>
        <end position="12"/>
    </location>
</feature>
<organism evidence="2 3">
    <name type="scientific">Pleurodeles waltl</name>
    <name type="common">Iberian ribbed newt</name>
    <dbReference type="NCBI Taxonomy" id="8319"/>
    <lineage>
        <taxon>Eukaryota</taxon>
        <taxon>Metazoa</taxon>
        <taxon>Chordata</taxon>
        <taxon>Craniata</taxon>
        <taxon>Vertebrata</taxon>
        <taxon>Euteleostomi</taxon>
        <taxon>Amphibia</taxon>
        <taxon>Batrachia</taxon>
        <taxon>Caudata</taxon>
        <taxon>Salamandroidea</taxon>
        <taxon>Salamandridae</taxon>
        <taxon>Pleurodelinae</taxon>
        <taxon>Pleurodeles</taxon>
    </lineage>
</organism>
<dbReference type="EMBL" id="JANPWB010000009">
    <property type="protein sequence ID" value="KAJ1155184.1"/>
    <property type="molecule type" value="Genomic_DNA"/>
</dbReference>
<protein>
    <submittedName>
        <fullName evidence="2">Uncharacterized protein</fullName>
    </submittedName>
</protein>
<evidence type="ECO:0000256" key="1">
    <source>
        <dbReference type="SAM" id="MobiDB-lite"/>
    </source>
</evidence>
<evidence type="ECO:0000313" key="3">
    <source>
        <dbReference type="Proteomes" id="UP001066276"/>
    </source>
</evidence>
<gene>
    <name evidence="2" type="ORF">NDU88_007919</name>
</gene>
<name>A0AAV7RSB4_PLEWA</name>
<evidence type="ECO:0000313" key="2">
    <source>
        <dbReference type="EMBL" id="KAJ1155184.1"/>
    </source>
</evidence>
<feature type="compositionally biased region" description="Basic and acidic residues" evidence="1">
    <location>
        <begin position="17"/>
        <end position="30"/>
    </location>
</feature>
<feature type="region of interest" description="Disordered" evidence="1">
    <location>
        <begin position="1"/>
        <end position="67"/>
    </location>
</feature>
<dbReference type="Proteomes" id="UP001066276">
    <property type="component" value="Chromosome 5"/>
</dbReference>
<accession>A0AAV7RSB4</accession>
<proteinExistence type="predicted"/>
<dbReference type="AlphaFoldDB" id="A0AAV7RSB4"/>
<sequence length="67" mass="7177">MASGRHSRRRRSTLPGDTKRSERGEIEARGRPSSRGLGCGDTPARSDASPDGAQVGETHPPLLPTPW</sequence>
<reference evidence="2" key="1">
    <citation type="journal article" date="2022" name="bioRxiv">
        <title>Sequencing and chromosome-scale assembly of the giantPleurodeles waltlgenome.</title>
        <authorList>
            <person name="Brown T."/>
            <person name="Elewa A."/>
            <person name="Iarovenko S."/>
            <person name="Subramanian E."/>
            <person name="Araus A.J."/>
            <person name="Petzold A."/>
            <person name="Susuki M."/>
            <person name="Suzuki K.-i.T."/>
            <person name="Hayashi T."/>
            <person name="Toyoda A."/>
            <person name="Oliveira C."/>
            <person name="Osipova E."/>
            <person name="Leigh N.D."/>
            <person name="Simon A."/>
            <person name="Yun M.H."/>
        </authorList>
    </citation>
    <scope>NUCLEOTIDE SEQUENCE</scope>
    <source>
        <strain evidence="2">20211129_DDA</strain>
        <tissue evidence="2">Liver</tissue>
    </source>
</reference>
<keyword evidence="3" id="KW-1185">Reference proteome</keyword>